<dbReference type="Gene3D" id="2.60.40.2130">
    <property type="entry name" value="F-spondin domain"/>
    <property type="match status" value="1"/>
</dbReference>
<dbReference type="EMBL" id="BSPO01000003">
    <property type="protein sequence ID" value="GLS84495.1"/>
    <property type="molecule type" value="Genomic_DNA"/>
</dbReference>
<evidence type="ECO:0000313" key="4">
    <source>
        <dbReference type="Proteomes" id="UP001157439"/>
    </source>
</evidence>
<feature type="chain" id="PRO_5041229608" description="Spondin domain-containing protein" evidence="1">
    <location>
        <begin position="25"/>
        <end position="234"/>
    </location>
</feature>
<dbReference type="RefSeq" id="WP_095499300.1">
    <property type="nucleotide sequence ID" value="NZ_BSPO01000003.1"/>
</dbReference>
<dbReference type="NCBIfam" id="NF038123">
    <property type="entry name" value="NF038123_dom"/>
    <property type="match status" value="1"/>
</dbReference>
<keyword evidence="1" id="KW-0732">Signal</keyword>
<proteinExistence type="predicted"/>
<gene>
    <name evidence="3" type="ORF">GCM10007894_24720</name>
</gene>
<feature type="signal peptide" evidence="1">
    <location>
        <begin position="1"/>
        <end position="24"/>
    </location>
</feature>
<evidence type="ECO:0000259" key="2">
    <source>
        <dbReference type="Pfam" id="PF06468"/>
    </source>
</evidence>
<protein>
    <recommendedName>
        <fullName evidence="2">Spondin domain-containing protein</fullName>
    </recommendedName>
</protein>
<keyword evidence="4" id="KW-1185">Reference proteome</keyword>
<dbReference type="InterPro" id="IPR038678">
    <property type="entry name" value="Spondin_N_sf"/>
</dbReference>
<reference evidence="3 4" key="1">
    <citation type="journal article" date="2014" name="Int. J. Syst. Evol. Microbiol.">
        <title>Complete genome sequence of Corynebacterium casei LMG S-19264T (=DSM 44701T), isolated from a smear-ripened cheese.</title>
        <authorList>
            <consortium name="US DOE Joint Genome Institute (JGI-PGF)"/>
            <person name="Walter F."/>
            <person name="Albersmeier A."/>
            <person name="Kalinowski J."/>
            <person name="Ruckert C."/>
        </authorList>
    </citation>
    <scope>NUCLEOTIDE SEQUENCE [LARGE SCALE GENOMIC DNA]</scope>
    <source>
        <strain evidence="3 4">NBRC 112785</strain>
    </source>
</reference>
<accession>A0AA37TSA2</accession>
<dbReference type="Pfam" id="PF06468">
    <property type="entry name" value="Spond_N"/>
    <property type="match status" value="1"/>
</dbReference>
<comment type="caution">
    <text evidence="3">The sequence shown here is derived from an EMBL/GenBank/DDBJ whole genome shotgun (WGS) entry which is preliminary data.</text>
</comment>
<dbReference type="InterPro" id="IPR009465">
    <property type="entry name" value="Spondin_N"/>
</dbReference>
<sequence length="234" mass="23942">MRTTLIAATLASTVTAFSATSSYAAELEMTLTNLTHGSHFTPVLVAAHPADQHFFQAGEMASVQMQSIAEGGDISGLQTALEGLGAPLVANPAGGLMAPGSSVSFMLDSGDNPVLSLAAMILPSNDGFVGYDSWMIPEEAGTYTLYLKAWDAGTEANDEIINGGGANGAPGIPVAPGGDGGMNGTGVMDGSMNDMVHIHPGVLGDTDPQGGMSDLDSRIHRWLNPVAKLVITVK</sequence>
<dbReference type="Proteomes" id="UP001157439">
    <property type="component" value="Unassembled WGS sequence"/>
</dbReference>
<name>A0AA37TSA2_9GAMM</name>
<evidence type="ECO:0000313" key="3">
    <source>
        <dbReference type="EMBL" id="GLS84495.1"/>
    </source>
</evidence>
<organism evidence="3 4">
    <name type="scientific">Paraferrimonas haliotis</name>
    <dbReference type="NCBI Taxonomy" id="2013866"/>
    <lineage>
        <taxon>Bacteria</taxon>
        <taxon>Pseudomonadati</taxon>
        <taxon>Pseudomonadota</taxon>
        <taxon>Gammaproteobacteria</taxon>
        <taxon>Alteromonadales</taxon>
        <taxon>Ferrimonadaceae</taxon>
        <taxon>Paraferrimonas</taxon>
    </lineage>
</organism>
<feature type="domain" description="Spondin" evidence="2">
    <location>
        <begin position="38"/>
        <end position="156"/>
    </location>
</feature>
<evidence type="ECO:0000256" key="1">
    <source>
        <dbReference type="SAM" id="SignalP"/>
    </source>
</evidence>
<dbReference type="AlphaFoldDB" id="A0AA37TSA2"/>